<dbReference type="SUPFAM" id="SSF103196">
    <property type="entry name" value="Roadblock/LC7 domain"/>
    <property type="match status" value="1"/>
</dbReference>
<dbReference type="InterPro" id="IPR004942">
    <property type="entry name" value="Roadblock/LAMTOR2_dom"/>
</dbReference>
<sequence>MPVTMNYSGELNWLLDELVSRVGQIRHAVVLSGDGLALGVSAGMTREDGEHLAAVASGFHSLAKGAGRHFEAGDVHQTMIEFDGGFLFVVAAGSGTCLAVFSGADADIGLVAYEMARMVRRVGEHLHTPPRSGPDAADDPAAG</sequence>
<dbReference type="Proteomes" id="UP001592528">
    <property type="component" value="Unassembled WGS sequence"/>
</dbReference>
<reference evidence="2 3" key="1">
    <citation type="submission" date="2024-09" db="EMBL/GenBank/DDBJ databases">
        <authorList>
            <person name="Lee S.D."/>
        </authorList>
    </citation>
    <scope>NUCLEOTIDE SEQUENCE [LARGE SCALE GENOMIC DNA]</scope>
    <source>
        <strain evidence="2 3">N1-5</strain>
    </source>
</reference>
<dbReference type="Pfam" id="PF03259">
    <property type="entry name" value="Robl_LC7"/>
    <property type="match status" value="1"/>
</dbReference>
<protein>
    <submittedName>
        <fullName evidence="2">Roadblock/LC7 domain-containing protein</fullName>
    </submittedName>
</protein>
<dbReference type="PANTHER" id="PTHR36222:SF1">
    <property type="entry name" value="SERINE PROTEASE INHIBITOR RV3364C"/>
    <property type="match status" value="1"/>
</dbReference>
<feature type="domain" description="Roadblock/LAMTOR2" evidence="1">
    <location>
        <begin position="12"/>
        <end position="102"/>
    </location>
</feature>
<comment type="caution">
    <text evidence="2">The sequence shown here is derived from an EMBL/GenBank/DDBJ whole genome shotgun (WGS) entry which is preliminary data.</text>
</comment>
<proteinExistence type="predicted"/>
<keyword evidence="3" id="KW-1185">Reference proteome</keyword>
<dbReference type="PANTHER" id="PTHR36222">
    <property type="entry name" value="SERINE PROTEASE INHIBITOR RV3364C"/>
    <property type="match status" value="1"/>
</dbReference>
<dbReference type="InterPro" id="IPR053141">
    <property type="entry name" value="Mycobact_SerProt_Inhib_Rv3364c"/>
</dbReference>
<evidence type="ECO:0000259" key="1">
    <source>
        <dbReference type="SMART" id="SM00960"/>
    </source>
</evidence>
<evidence type="ECO:0000313" key="3">
    <source>
        <dbReference type="Proteomes" id="UP001592528"/>
    </source>
</evidence>
<dbReference type="EMBL" id="JBHEZZ010000012">
    <property type="protein sequence ID" value="MFC1403962.1"/>
    <property type="molecule type" value="Genomic_DNA"/>
</dbReference>
<gene>
    <name evidence="2" type="ORF">ACEZDJ_21960</name>
</gene>
<dbReference type="Gene3D" id="3.30.450.30">
    <property type="entry name" value="Dynein light chain 2a, cytoplasmic"/>
    <property type="match status" value="1"/>
</dbReference>
<dbReference type="SMART" id="SM00960">
    <property type="entry name" value="Robl_LC7"/>
    <property type="match status" value="1"/>
</dbReference>
<evidence type="ECO:0000313" key="2">
    <source>
        <dbReference type="EMBL" id="MFC1403962.1"/>
    </source>
</evidence>
<organism evidence="2 3">
    <name type="scientific">Streptacidiphilus cavernicola</name>
    <dbReference type="NCBI Taxonomy" id="3342716"/>
    <lineage>
        <taxon>Bacteria</taxon>
        <taxon>Bacillati</taxon>
        <taxon>Actinomycetota</taxon>
        <taxon>Actinomycetes</taxon>
        <taxon>Kitasatosporales</taxon>
        <taxon>Streptomycetaceae</taxon>
        <taxon>Streptacidiphilus</taxon>
    </lineage>
</organism>
<dbReference type="RefSeq" id="WP_030260762.1">
    <property type="nucleotide sequence ID" value="NZ_JBHEZZ010000012.1"/>
</dbReference>
<name>A0ABV6UR68_9ACTN</name>
<accession>A0ABV6UR68</accession>